<protein>
    <recommendedName>
        <fullName evidence="5">Outer membrane protein beta-barrel domain-containing protein</fullName>
    </recommendedName>
</protein>
<dbReference type="InterPro" id="IPR011250">
    <property type="entry name" value="OMP/PagP_B-barrel"/>
</dbReference>
<feature type="compositionally biased region" description="Polar residues" evidence="1">
    <location>
        <begin position="169"/>
        <end position="187"/>
    </location>
</feature>
<gene>
    <name evidence="3" type="ordered locus">Palpr_1735</name>
</gene>
<feature type="region of interest" description="Disordered" evidence="1">
    <location>
        <begin position="162"/>
        <end position="187"/>
    </location>
</feature>
<organism evidence="3 4">
    <name type="scientific">Paludibacter propionicigenes (strain DSM 17365 / JCM 13257 / WB4)</name>
    <dbReference type="NCBI Taxonomy" id="694427"/>
    <lineage>
        <taxon>Bacteria</taxon>
        <taxon>Pseudomonadati</taxon>
        <taxon>Bacteroidota</taxon>
        <taxon>Bacteroidia</taxon>
        <taxon>Bacteroidales</taxon>
        <taxon>Paludibacteraceae</taxon>
        <taxon>Paludibacter</taxon>
    </lineage>
</organism>
<dbReference type="RefSeq" id="WP_013445243.1">
    <property type="nucleotide sequence ID" value="NC_014734.1"/>
</dbReference>
<dbReference type="EMBL" id="CP002345">
    <property type="protein sequence ID" value="ADQ79874.1"/>
    <property type="molecule type" value="Genomic_DNA"/>
</dbReference>
<keyword evidence="2" id="KW-0472">Membrane</keyword>
<dbReference type="AlphaFoldDB" id="E4T580"/>
<dbReference type="Proteomes" id="UP000008718">
    <property type="component" value="Chromosome"/>
</dbReference>
<keyword evidence="2" id="KW-1133">Transmembrane helix</keyword>
<dbReference type="SUPFAM" id="SSF56925">
    <property type="entry name" value="OMPA-like"/>
    <property type="match status" value="1"/>
</dbReference>
<dbReference type="KEGG" id="ppn:Palpr_1735"/>
<feature type="region of interest" description="Disordered" evidence="1">
    <location>
        <begin position="98"/>
        <end position="126"/>
    </location>
</feature>
<dbReference type="STRING" id="694427.Palpr_1735"/>
<sequence>MQNNINNNEQDAFNDIFRQKLENHQLPVDAECWNEIEARLNSKKRRIIPFWFWLTTGGTAVAFLALLFTLRLPSASTDFARDSKQIKTKQINVQNKIAGKQASHSISTKKSAETNHKNYQTSKNNKVEDVVIKEPNLTETATKENIKIENNGANEQQLAQVTDNREAPATTNSVSARDSAKNNSDNVFQDRLLAKNAESEKPAKKPKKKQDLLLAAAFSTGGGMNFSGNNGLVFDNPIGKSYLTNGMTDYSNILSQQDFSEKNYMAPVSFGIIVRKQLNKAIGIESGLVYTYLLSTFSNSGMQHPDAKLHLHYVGVPINFVGLLWDNPTWEIYLSGGGMVEKGIQSVYSQNQYSGNRIITTIAKTNINGLQWSVNGAIGVTYKVQRNWGIYFEPKLSYFFDNNQPASARTEDPVVIGISAGVRFRIK</sequence>
<name>E4T580_PALPW</name>
<evidence type="ECO:0008006" key="5">
    <source>
        <dbReference type="Google" id="ProtNLM"/>
    </source>
</evidence>
<feature type="transmembrane region" description="Helical" evidence="2">
    <location>
        <begin position="50"/>
        <end position="70"/>
    </location>
</feature>
<evidence type="ECO:0000313" key="4">
    <source>
        <dbReference type="Proteomes" id="UP000008718"/>
    </source>
</evidence>
<reference evidence="3 4" key="2">
    <citation type="journal article" date="2011" name="Stand. Genomic Sci.">
        <title>Complete genome sequence of Paludibacter propionicigenes type strain (WB4).</title>
        <authorList>
            <person name="Gronow S."/>
            <person name="Munk C."/>
            <person name="Lapidus A."/>
            <person name="Nolan M."/>
            <person name="Lucas S."/>
            <person name="Hammon N."/>
            <person name="Deshpande S."/>
            <person name="Cheng J.F."/>
            <person name="Tapia R."/>
            <person name="Han C."/>
            <person name="Goodwin L."/>
            <person name="Pitluck S."/>
            <person name="Liolios K."/>
            <person name="Ivanova N."/>
            <person name="Mavromatis K."/>
            <person name="Mikhailova N."/>
            <person name="Pati A."/>
            <person name="Chen A."/>
            <person name="Palaniappan K."/>
            <person name="Land M."/>
            <person name="Hauser L."/>
            <person name="Chang Y.J."/>
            <person name="Jeffries C.D."/>
            <person name="Brambilla E."/>
            <person name="Rohde M."/>
            <person name="Goker M."/>
            <person name="Detter J.C."/>
            <person name="Woyke T."/>
            <person name="Bristow J."/>
            <person name="Eisen J.A."/>
            <person name="Markowitz V."/>
            <person name="Hugenholtz P."/>
            <person name="Kyrpides N.C."/>
            <person name="Klenk H.P."/>
        </authorList>
    </citation>
    <scope>NUCLEOTIDE SEQUENCE [LARGE SCALE GENOMIC DNA]</scope>
    <source>
        <strain evidence="4">DSM 17365 / JCM 13257 / WB4</strain>
    </source>
</reference>
<evidence type="ECO:0000256" key="1">
    <source>
        <dbReference type="SAM" id="MobiDB-lite"/>
    </source>
</evidence>
<evidence type="ECO:0000256" key="2">
    <source>
        <dbReference type="SAM" id="Phobius"/>
    </source>
</evidence>
<accession>E4T580</accession>
<evidence type="ECO:0000313" key="3">
    <source>
        <dbReference type="EMBL" id="ADQ79874.1"/>
    </source>
</evidence>
<reference key="1">
    <citation type="submission" date="2010-11" db="EMBL/GenBank/DDBJ databases">
        <title>The complete genome of Paludibacter propionicigenes DSM 17365.</title>
        <authorList>
            <consortium name="US DOE Joint Genome Institute (JGI-PGF)"/>
            <person name="Lucas S."/>
            <person name="Copeland A."/>
            <person name="Lapidus A."/>
            <person name="Bruce D."/>
            <person name="Goodwin L."/>
            <person name="Pitluck S."/>
            <person name="Kyrpides N."/>
            <person name="Mavromatis K."/>
            <person name="Ivanova N."/>
            <person name="Munk A.C."/>
            <person name="Brettin T."/>
            <person name="Detter J.C."/>
            <person name="Han C."/>
            <person name="Tapia R."/>
            <person name="Land M."/>
            <person name="Hauser L."/>
            <person name="Markowitz V."/>
            <person name="Cheng J.-F."/>
            <person name="Hugenholtz P."/>
            <person name="Woyke T."/>
            <person name="Wu D."/>
            <person name="Gronow S."/>
            <person name="Wellnitz S."/>
            <person name="Brambilla E."/>
            <person name="Klenk H.-P."/>
            <person name="Eisen J.A."/>
        </authorList>
    </citation>
    <scope>NUCLEOTIDE SEQUENCE</scope>
    <source>
        <strain>WB4</strain>
    </source>
</reference>
<keyword evidence="2" id="KW-0812">Transmembrane</keyword>
<dbReference type="HOGENOM" id="CLU_050662_0_0_10"/>
<keyword evidence="4" id="KW-1185">Reference proteome</keyword>
<proteinExistence type="predicted"/>
<dbReference type="eggNOG" id="COG3147">
    <property type="taxonomic scope" value="Bacteria"/>
</dbReference>